<dbReference type="PANTHER" id="PTHR34861:SF10">
    <property type="entry name" value="CYCLASE"/>
    <property type="match status" value="1"/>
</dbReference>
<comment type="similarity">
    <text evidence="1">Belongs to the Cyclase 1 superfamily.</text>
</comment>
<dbReference type="Gene3D" id="3.50.30.50">
    <property type="entry name" value="Putative cyclase"/>
    <property type="match status" value="1"/>
</dbReference>
<name>A0A439CV90_9PEZI</name>
<dbReference type="AlphaFoldDB" id="A0A439CV90"/>
<dbReference type="Pfam" id="PF04199">
    <property type="entry name" value="Cyclase"/>
    <property type="match status" value="1"/>
</dbReference>
<comment type="caution">
    <text evidence="2">The sequence shown here is derived from an EMBL/GenBank/DDBJ whole genome shotgun (WGS) entry which is preliminary data.</text>
</comment>
<evidence type="ECO:0000313" key="2">
    <source>
        <dbReference type="EMBL" id="RWA05971.1"/>
    </source>
</evidence>
<reference evidence="2 3" key="1">
    <citation type="submission" date="2018-12" db="EMBL/GenBank/DDBJ databases">
        <title>Draft genome sequence of Xylaria grammica IHI A82.</title>
        <authorList>
            <person name="Buettner E."/>
            <person name="Kellner H."/>
        </authorList>
    </citation>
    <scope>NUCLEOTIDE SEQUENCE [LARGE SCALE GENOMIC DNA]</scope>
    <source>
        <strain evidence="2 3">IHI A82</strain>
    </source>
</reference>
<dbReference type="Proteomes" id="UP000286045">
    <property type="component" value="Unassembled WGS sequence"/>
</dbReference>
<evidence type="ECO:0000256" key="1">
    <source>
        <dbReference type="ARBA" id="ARBA00007865"/>
    </source>
</evidence>
<sequence length="389" mass="42268">MDASDPGGSRRLCHSVKGVAMWASPLHLCDRYSPQQIQEIDNMAIPKVPDFDSLPEVEGMPQGCAWGLFDKDGKKDLLGTLNLLTPDVIKGACAEARDGVSISLNWPLNAMGFPLPGRIQPIHKQMTLKETGLSEGAGWDDEIHFNTQLSSQWDSLVHWHHQPSSLAYNGIEVTKEGLAAANTASNAMPTLDHWHAAGGLVARGVLIDFKEWAEKKARAEGKSGDDVVVHPLDGHRITVDEIETIAKDQGVEFRPGDVLIVRTGLTEYLQAPTPEVFAKLQNQKISGVHGTIESAKWLWNKQFAAVAGDAWAFEALPPLKEDGSLATHLDLVLHPWLLAMFGMPIGELWDLGALSAHCKVSGRYSFMLTSAPLHIPGLIGSPPNALAVF</sequence>
<dbReference type="SUPFAM" id="SSF102198">
    <property type="entry name" value="Putative cyclase"/>
    <property type="match status" value="1"/>
</dbReference>
<dbReference type="InterPro" id="IPR007325">
    <property type="entry name" value="KFase/CYL"/>
</dbReference>
<dbReference type="PANTHER" id="PTHR34861">
    <property type="match status" value="1"/>
</dbReference>
<accession>A0A439CV90</accession>
<proteinExistence type="inferred from homology"/>
<dbReference type="GO" id="GO:0019441">
    <property type="term" value="P:L-tryptophan catabolic process to kynurenine"/>
    <property type="evidence" value="ECO:0007669"/>
    <property type="project" value="InterPro"/>
</dbReference>
<gene>
    <name evidence="2" type="ORF">EKO27_g9129</name>
</gene>
<dbReference type="GO" id="GO:0004061">
    <property type="term" value="F:arylformamidase activity"/>
    <property type="evidence" value="ECO:0007669"/>
    <property type="project" value="InterPro"/>
</dbReference>
<evidence type="ECO:0008006" key="4">
    <source>
        <dbReference type="Google" id="ProtNLM"/>
    </source>
</evidence>
<dbReference type="EMBL" id="RYZI01000381">
    <property type="protein sequence ID" value="RWA05971.1"/>
    <property type="molecule type" value="Genomic_DNA"/>
</dbReference>
<keyword evidence="3" id="KW-1185">Reference proteome</keyword>
<protein>
    <recommendedName>
        <fullName evidence="4">Cyclase</fullName>
    </recommendedName>
</protein>
<organism evidence="2 3">
    <name type="scientific">Xylaria grammica</name>
    <dbReference type="NCBI Taxonomy" id="363999"/>
    <lineage>
        <taxon>Eukaryota</taxon>
        <taxon>Fungi</taxon>
        <taxon>Dikarya</taxon>
        <taxon>Ascomycota</taxon>
        <taxon>Pezizomycotina</taxon>
        <taxon>Sordariomycetes</taxon>
        <taxon>Xylariomycetidae</taxon>
        <taxon>Xylariales</taxon>
        <taxon>Xylariaceae</taxon>
        <taxon>Xylaria</taxon>
    </lineage>
</organism>
<evidence type="ECO:0000313" key="3">
    <source>
        <dbReference type="Proteomes" id="UP000286045"/>
    </source>
</evidence>
<dbReference type="InterPro" id="IPR037175">
    <property type="entry name" value="KFase_sf"/>
</dbReference>